<dbReference type="Gene3D" id="1.25.40.10">
    <property type="entry name" value="Tetratricopeptide repeat domain"/>
    <property type="match status" value="1"/>
</dbReference>
<evidence type="ECO:0000256" key="2">
    <source>
        <dbReference type="ARBA" id="ARBA00012438"/>
    </source>
</evidence>
<dbReference type="InterPro" id="IPR003594">
    <property type="entry name" value="HATPase_dom"/>
</dbReference>
<dbReference type="Pfam" id="PF02518">
    <property type="entry name" value="HATPase_c"/>
    <property type="match status" value="1"/>
</dbReference>
<dbReference type="Proteomes" id="UP000422221">
    <property type="component" value="Unassembled WGS sequence"/>
</dbReference>
<dbReference type="SUPFAM" id="SSF48452">
    <property type="entry name" value="TPR-like"/>
    <property type="match status" value="1"/>
</dbReference>
<keyword evidence="5 11" id="KW-0418">Kinase</keyword>
<dbReference type="CDD" id="cd00082">
    <property type="entry name" value="HisKA"/>
    <property type="match status" value="1"/>
</dbReference>
<name>A0A7J4XLG6_9BACE</name>
<evidence type="ECO:0000313" key="12">
    <source>
        <dbReference type="Proteomes" id="UP000422221"/>
    </source>
</evidence>
<keyword evidence="8" id="KW-0812">Transmembrane</keyword>
<dbReference type="InterPro" id="IPR036097">
    <property type="entry name" value="HisK_dim/P_sf"/>
</dbReference>
<dbReference type="EMBL" id="VWMK01000004">
    <property type="protein sequence ID" value="KAA3767798.1"/>
    <property type="molecule type" value="Genomic_DNA"/>
</dbReference>
<feature type="chain" id="PRO_5029629547" description="histidine kinase" evidence="9">
    <location>
        <begin position="24"/>
        <end position="623"/>
    </location>
</feature>
<keyword evidence="7" id="KW-0175">Coiled coil</keyword>
<dbReference type="InterPro" id="IPR004358">
    <property type="entry name" value="Sig_transdc_His_kin-like_C"/>
</dbReference>
<dbReference type="PRINTS" id="PR00344">
    <property type="entry name" value="BCTRLSENSOR"/>
</dbReference>
<comment type="caution">
    <text evidence="11">The sequence shown here is derived from an EMBL/GenBank/DDBJ whole genome shotgun (WGS) entry which is preliminary data.</text>
</comment>
<proteinExistence type="predicted"/>
<accession>A0A7J4XLG6</accession>
<evidence type="ECO:0000256" key="4">
    <source>
        <dbReference type="ARBA" id="ARBA00022679"/>
    </source>
</evidence>
<feature type="transmembrane region" description="Helical" evidence="8">
    <location>
        <begin position="349"/>
        <end position="369"/>
    </location>
</feature>
<dbReference type="PANTHER" id="PTHR43711:SF26">
    <property type="entry name" value="SENSOR HISTIDINE KINASE RCSC"/>
    <property type="match status" value="1"/>
</dbReference>
<dbReference type="GO" id="GO:0000155">
    <property type="term" value="F:phosphorelay sensor kinase activity"/>
    <property type="evidence" value="ECO:0007669"/>
    <property type="project" value="InterPro"/>
</dbReference>
<dbReference type="SMART" id="SM00387">
    <property type="entry name" value="HATPase_c"/>
    <property type="match status" value="1"/>
</dbReference>
<organism evidence="11 12">
    <name type="scientific">Bacteroides salyersiae</name>
    <dbReference type="NCBI Taxonomy" id="291644"/>
    <lineage>
        <taxon>Bacteria</taxon>
        <taxon>Pseudomonadati</taxon>
        <taxon>Bacteroidota</taxon>
        <taxon>Bacteroidia</taxon>
        <taxon>Bacteroidales</taxon>
        <taxon>Bacteroidaceae</taxon>
        <taxon>Bacteroides</taxon>
    </lineage>
</organism>
<evidence type="ECO:0000256" key="7">
    <source>
        <dbReference type="SAM" id="Coils"/>
    </source>
</evidence>
<feature type="domain" description="Histidine kinase" evidence="10">
    <location>
        <begin position="402"/>
        <end position="618"/>
    </location>
</feature>
<evidence type="ECO:0000256" key="5">
    <source>
        <dbReference type="ARBA" id="ARBA00022777"/>
    </source>
</evidence>
<dbReference type="PROSITE" id="PS50109">
    <property type="entry name" value="HIS_KIN"/>
    <property type="match status" value="1"/>
</dbReference>
<dbReference type="InterPro" id="IPR036890">
    <property type="entry name" value="HATPase_C_sf"/>
</dbReference>
<evidence type="ECO:0000313" key="11">
    <source>
        <dbReference type="EMBL" id="KAA3767798.1"/>
    </source>
</evidence>
<keyword evidence="6" id="KW-0902">Two-component regulatory system</keyword>
<evidence type="ECO:0000256" key="1">
    <source>
        <dbReference type="ARBA" id="ARBA00000085"/>
    </source>
</evidence>
<sequence length="623" mass="71328">MRKLLKYLLLGFCALFLAGNATAATDAADQVGEDTALQGKIIQSFCNSLGFNVLEEKDSSFVYADSLLDILELHEQFDSYFELSRIIIKSQILKGKMGMAIAHSDRMYSKARVLKDVLGMALSLNAIGEIYTAIGREREAGDAYERSLALFEEYGGGETMKKILLVELAEYNLRMKDIGAMAKYVRLLNQYSTDSQSELEQTVMSIFNAYYKIHTGALEEADSYLEKVRKQQDKLIPGLLEYFLVAEAYYLEQSNALEKALEIYDYFFSLKHAGNNYELYISTMEKKAQLLEKMGRKEEAFTLYNTIYSYINSKFKANYPKEIDQLCARFEADQLTYQITQDRNRSLRYYTIAIGGCALVLALFIFLSWRKIFRLKQSKQKMEEMNRKAENAIRKKNLFLSNMSHEVRTPLNAIVGFSTLMASEEIEVDEVSRKEYCEIIRINSYQLLKLINDIIDFSDFDEDNISMTIKGQDAVKICREVIETVAASYKLQVELRFDTSLTSLMIDTDDSRLRQVLINLLVNATKFTTQGSIVLRLERSIDDADMALFSVTDTGCGIPLEKQKLIFERFEKLNDFVQGTGLGLSICLLILKRLKGKIWIDDKYTEGARFCFLHPLKSESKLI</sequence>
<dbReference type="RefSeq" id="WP_005923786.1">
    <property type="nucleotide sequence ID" value="NZ_CABKSE010000001.1"/>
</dbReference>
<dbReference type="SMART" id="SM00388">
    <property type="entry name" value="HisKA"/>
    <property type="match status" value="1"/>
</dbReference>
<feature type="signal peptide" evidence="9">
    <location>
        <begin position="1"/>
        <end position="23"/>
    </location>
</feature>
<protein>
    <recommendedName>
        <fullName evidence="2">histidine kinase</fullName>
        <ecNumber evidence="2">2.7.13.3</ecNumber>
    </recommendedName>
</protein>
<evidence type="ECO:0000256" key="6">
    <source>
        <dbReference type="ARBA" id="ARBA00023012"/>
    </source>
</evidence>
<dbReference type="Gene3D" id="1.10.287.130">
    <property type="match status" value="1"/>
</dbReference>
<dbReference type="SUPFAM" id="SSF47384">
    <property type="entry name" value="Homodimeric domain of signal transducing histidine kinase"/>
    <property type="match status" value="1"/>
</dbReference>
<evidence type="ECO:0000256" key="9">
    <source>
        <dbReference type="SAM" id="SignalP"/>
    </source>
</evidence>
<dbReference type="InterPro" id="IPR050736">
    <property type="entry name" value="Sensor_HK_Regulatory"/>
</dbReference>
<keyword evidence="8" id="KW-1133">Transmembrane helix</keyword>
<evidence type="ECO:0000256" key="8">
    <source>
        <dbReference type="SAM" id="Phobius"/>
    </source>
</evidence>
<keyword evidence="8" id="KW-0472">Membrane</keyword>
<dbReference type="InterPro" id="IPR003661">
    <property type="entry name" value="HisK_dim/P_dom"/>
</dbReference>
<comment type="catalytic activity">
    <reaction evidence="1">
        <text>ATP + protein L-histidine = ADP + protein N-phospho-L-histidine.</text>
        <dbReference type="EC" id="2.7.13.3"/>
    </reaction>
</comment>
<keyword evidence="4" id="KW-0808">Transferase</keyword>
<dbReference type="SUPFAM" id="SSF55874">
    <property type="entry name" value="ATPase domain of HSP90 chaperone/DNA topoisomerase II/histidine kinase"/>
    <property type="match status" value="1"/>
</dbReference>
<dbReference type="InterPro" id="IPR005467">
    <property type="entry name" value="His_kinase_dom"/>
</dbReference>
<dbReference type="PANTHER" id="PTHR43711">
    <property type="entry name" value="TWO-COMPONENT HISTIDINE KINASE"/>
    <property type="match status" value="1"/>
</dbReference>
<keyword evidence="3" id="KW-0597">Phosphoprotein</keyword>
<dbReference type="InterPro" id="IPR011990">
    <property type="entry name" value="TPR-like_helical_dom_sf"/>
</dbReference>
<keyword evidence="9" id="KW-0732">Signal</keyword>
<reference evidence="11 12" key="1">
    <citation type="journal article" date="2019" name="Nat. Med.">
        <title>A library of human gut bacterial isolates paired with longitudinal multiomics data enables mechanistic microbiome research.</title>
        <authorList>
            <person name="Poyet M."/>
            <person name="Groussin M."/>
            <person name="Gibbons S.M."/>
            <person name="Avila-Pacheco J."/>
            <person name="Jiang X."/>
            <person name="Kearney S.M."/>
            <person name="Perrotta A.R."/>
            <person name="Berdy B."/>
            <person name="Zhao S."/>
            <person name="Lieberman T.D."/>
            <person name="Swanson P.K."/>
            <person name="Smith M."/>
            <person name="Roesemann S."/>
            <person name="Alexander J.E."/>
            <person name="Rich S.A."/>
            <person name="Livny J."/>
            <person name="Vlamakis H."/>
            <person name="Clish C."/>
            <person name="Bullock K."/>
            <person name="Deik A."/>
            <person name="Scott J."/>
            <person name="Pierce K.A."/>
            <person name="Xavier R.J."/>
            <person name="Alm E.J."/>
        </authorList>
    </citation>
    <scope>NUCLEOTIDE SEQUENCE [LARGE SCALE GENOMIC DNA]</scope>
    <source>
        <strain evidence="11 12">BIOML-A10</strain>
    </source>
</reference>
<dbReference type="EC" id="2.7.13.3" evidence="2"/>
<dbReference type="Pfam" id="PF00512">
    <property type="entry name" value="HisKA"/>
    <property type="match status" value="1"/>
</dbReference>
<gene>
    <name evidence="11" type="ORF">F3F73_05185</name>
</gene>
<dbReference type="AlphaFoldDB" id="A0A7J4XLG6"/>
<evidence type="ECO:0000256" key="3">
    <source>
        <dbReference type="ARBA" id="ARBA00022553"/>
    </source>
</evidence>
<evidence type="ECO:0000259" key="10">
    <source>
        <dbReference type="PROSITE" id="PS50109"/>
    </source>
</evidence>
<feature type="coiled-coil region" evidence="7">
    <location>
        <begin position="372"/>
        <end position="402"/>
    </location>
</feature>
<dbReference type="Gene3D" id="3.30.565.10">
    <property type="entry name" value="Histidine kinase-like ATPase, C-terminal domain"/>
    <property type="match status" value="1"/>
</dbReference>